<dbReference type="OrthoDB" id="4300989at2"/>
<dbReference type="Pfam" id="PF13581">
    <property type="entry name" value="HATPase_c_2"/>
    <property type="match status" value="1"/>
</dbReference>
<comment type="caution">
    <text evidence="4">The sequence shown here is derived from an EMBL/GenBank/DDBJ whole genome shotgun (WGS) entry which is preliminary data.</text>
</comment>
<evidence type="ECO:0000256" key="2">
    <source>
        <dbReference type="SAM" id="MobiDB-lite"/>
    </source>
</evidence>
<gene>
    <name evidence="4" type="ORF">E4099_12200</name>
</gene>
<sequence length="164" mass="17120">MGVPVPTVLTSEPPPTYTLLAPACERAPKVCRELVRGVLVSFGLAELIDKAILCVSELVTNVHQHAKGDLQLTVTVYETCVRVAVRDEGQLLPAPRHANARDTEGRGLFLVTAMSDACGLVSGTLAGGDGKSVWFDLAIPPGRRWPGRASGPVPTSPGDGGGTP</sequence>
<keyword evidence="1" id="KW-0723">Serine/threonine-protein kinase</keyword>
<dbReference type="GO" id="GO:0005524">
    <property type="term" value="F:ATP binding"/>
    <property type="evidence" value="ECO:0007669"/>
    <property type="project" value="UniProtKB-KW"/>
</dbReference>
<proteinExistence type="predicted"/>
<dbReference type="InterPro" id="IPR003594">
    <property type="entry name" value="HATPase_dom"/>
</dbReference>
<keyword evidence="1" id="KW-0808">Transferase</keyword>
<dbReference type="SUPFAM" id="SSF55874">
    <property type="entry name" value="ATPase domain of HSP90 chaperone/DNA topoisomerase II/histidine kinase"/>
    <property type="match status" value="1"/>
</dbReference>
<dbReference type="EMBL" id="SRID01000087">
    <property type="protein sequence ID" value="TGB11179.1"/>
    <property type="molecule type" value="Genomic_DNA"/>
</dbReference>
<name>A0A4Z0H7U7_9ACTN</name>
<organism evidence="4 5">
    <name type="scientific">Streptomyces palmae</name>
    <dbReference type="NCBI Taxonomy" id="1701085"/>
    <lineage>
        <taxon>Bacteria</taxon>
        <taxon>Bacillati</taxon>
        <taxon>Actinomycetota</taxon>
        <taxon>Actinomycetes</taxon>
        <taxon>Kitasatosporales</taxon>
        <taxon>Streptomycetaceae</taxon>
        <taxon>Streptomyces</taxon>
    </lineage>
</organism>
<dbReference type="PANTHER" id="PTHR35526">
    <property type="entry name" value="ANTI-SIGMA-F FACTOR RSBW-RELATED"/>
    <property type="match status" value="1"/>
</dbReference>
<evidence type="ECO:0000256" key="1">
    <source>
        <dbReference type="ARBA" id="ARBA00022527"/>
    </source>
</evidence>
<keyword evidence="4" id="KW-0547">Nucleotide-binding</keyword>
<feature type="region of interest" description="Disordered" evidence="2">
    <location>
        <begin position="145"/>
        <end position="164"/>
    </location>
</feature>
<dbReference type="GO" id="GO:0004674">
    <property type="term" value="F:protein serine/threonine kinase activity"/>
    <property type="evidence" value="ECO:0007669"/>
    <property type="project" value="UniProtKB-KW"/>
</dbReference>
<dbReference type="AlphaFoldDB" id="A0A4Z0H7U7"/>
<dbReference type="CDD" id="cd16936">
    <property type="entry name" value="HATPase_RsbW-like"/>
    <property type="match status" value="1"/>
</dbReference>
<evidence type="ECO:0000259" key="3">
    <source>
        <dbReference type="Pfam" id="PF13581"/>
    </source>
</evidence>
<accession>A0A4Z0H7U7</accession>
<keyword evidence="1" id="KW-0418">Kinase</keyword>
<keyword evidence="4" id="KW-0067">ATP-binding</keyword>
<dbReference type="PANTHER" id="PTHR35526:SF3">
    <property type="entry name" value="ANTI-SIGMA-F FACTOR RSBW"/>
    <property type="match status" value="1"/>
</dbReference>
<evidence type="ECO:0000313" key="4">
    <source>
        <dbReference type="EMBL" id="TGB11179.1"/>
    </source>
</evidence>
<dbReference type="InterPro" id="IPR050267">
    <property type="entry name" value="Anti-sigma-factor_SerPK"/>
</dbReference>
<feature type="domain" description="Histidine kinase/HSP90-like ATPase" evidence="3">
    <location>
        <begin position="25"/>
        <end position="120"/>
    </location>
</feature>
<dbReference type="InterPro" id="IPR036890">
    <property type="entry name" value="HATPase_C_sf"/>
</dbReference>
<reference evidence="4 5" key="1">
    <citation type="submission" date="2019-03" db="EMBL/GenBank/DDBJ databases">
        <authorList>
            <person name="Gonzalez-Pimentel J.L."/>
        </authorList>
    </citation>
    <scope>NUCLEOTIDE SEQUENCE [LARGE SCALE GENOMIC DNA]</scope>
    <source>
        <strain evidence="4 5">JCM 31289</strain>
    </source>
</reference>
<protein>
    <submittedName>
        <fullName evidence="4">ATP-binding protein</fullName>
    </submittedName>
</protein>
<dbReference type="Proteomes" id="UP000297948">
    <property type="component" value="Unassembled WGS sequence"/>
</dbReference>
<evidence type="ECO:0000313" key="5">
    <source>
        <dbReference type="Proteomes" id="UP000297948"/>
    </source>
</evidence>
<keyword evidence="5" id="KW-1185">Reference proteome</keyword>
<dbReference type="Gene3D" id="3.30.565.10">
    <property type="entry name" value="Histidine kinase-like ATPase, C-terminal domain"/>
    <property type="match status" value="1"/>
</dbReference>